<dbReference type="AlphaFoldDB" id="X6PAW7"/>
<organism evidence="8 9">
    <name type="scientific">Reticulomyxa filosa</name>
    <dbReference type="NCBI Taxonomy" id="46433"/>
    <lineage>
        <taxon>Eukaryota</taxon>
        <taxon>Sar</taxon>
        <taxon>Rhizaria</taxon>
        <taxon>Retaria</taxon>
        <taxon>Foraminifera</taxon>
        <taxon>Monothalamids</taxon>
        <taxon>Reticulomyxidae</taxon>
        <taxon>Reticulomyxa</taxon>
    </lineage>
</organism>
<dbReference type="Pfam" id="PF17917">
    <property type="entry name" value="RT_RNaseH"/>
    <property type="match status" value="1"/>
</dbReference>
<sequence>VLDHGFNNRNKYIKQYKGKNIPDYVKDITRKNEKRSCNDKCWKCGWNFGPIEFISKKFDNHQLNWHINLCCAKIASLFASTVYTDHKNLESLFDVRSKQVNSILSRWSLQLSEFSFEARYFSGTENVVADFLSRNPDAIPKTEQILVFTRTQIQQNINQENKFSNEDLKNQIEKSFELSREIRDFDQIFKTETFVEAQESDNVLKYIKENLLKQISEAMNLPLHWHTAWYKGELVVDRVNLLLRAGKVVVPDQMKCLITFILTY</sequence>
<dbReference type="PANTHER" id="PTHR34072">
    <property type="entry name" value="ENZYMATIC POLYPROTEIN-RELATED"/>
    <property type="match status" value="1"/>
</dbReference>
<evidence type="ECO:0000256" key="6">
    <source>
        <dbReference type="ARBA" id="ARBA00022918"/>
    </source>
</evidence>
<dbReference type="PANTHER" id="PTHR34072:SF52">
    <property type="entry name" value="RIBONUCLEASE H"/>
    <property type="match status" value="1"/>
</dbReference>
<dbReference type="OrthoDB" id="8065738at2759"/>
<gene>
    <name evidence="8" type="ORF">RFI_01366</name>
</gene>
<keyword evidence="1" id="KW-0808">Transferase</keyword>
<keyword evidence="6" id="KW-0695">RNA-directed DNA polymerase</keyword>
<evidence type="ECO:0000256" key="3">
    <source>
        <dbReference type="ARBA" id="ARBA00022722"/>
    </source>
</evidence>
<proteinExistence type="predicted"/>
<accession>X6PAW7</accession>
<evidence type="ECO:0000313" key="8">
    <source>
        <dbReference type="EMBL" id="ETO35690.1"/>
    </source>
</evidence>
<evidence type="ECO:0000256" key="2">
    <source>
        <dbReference type="ARBA" id="ARBA00022695"/>
    </source>
</evidence>
<keyword evidence="5" id="KW-0378">Hydrolase</keyword>
<evidence type="ECO:0000256" key="5">
    <source>
        <dbReference type="ARBA" id="ARBA00022801"/>
    </source>
</evidence>
<keyword evidence="9" id="KW-1185">Reference proteome</keyword>
<protein>
    <recommendedName>
        <fullName evidence="7">Reverse transcriptase RNase H-like domain-containing protein</fullName>
    </recommendedName>
</protein>
<dbReference type="EMBL" id="ASPP01001397">
    <property type="protein sequence ID" value="ETO35690.1"/>
    <property type="molecule type" value="Genomic_DNA"/>
</dbReference>
<feature type="non-terminal residue" evidence="8">
    <location>
        <position position="1"/>
    </location>
</feature>
<feature type="domain" description="Reverse transcriptase RNase H-like" evidence="7">
    <location>
        <begin position="50"/>
        <end position="114"/>
    </location>
</feature>
<evidence type="ECO:0000313" key="9">
    <source>
        <dbReference type="Proteomes" id="UP000023152"/>
    </source>
</evidence>
<evidence type="ECO:0000256" key="1">
    <source>
        <dbReference type="ARBA" id="ARBA00022679"/>
    </source>
</evidence>
<comment type="caution">
    <text evidence="8">The sequence shown here is derived from an EMBL/GenBank/DDBJ whole genome shotgun (WGS) entry which is preliminary data.</text>
</comment>
<dbReference type="InterPro" id="IPR043502">
    <property type="entry name" value="DNA/RNA_pol_sf"/>
</dbReference>
<evidence type="ECO:0000256" key="4">
    <source>
        <dbReference type="ARBA" id="ARBA00022759"/>
    </source>
</evidence>
<keyword evidence="4" id="KW-0255">Endonuclease</keyword>
<reference evidence="8 9" key="1">
    <citation type="journal article" date="2013" name="Curr. Biol.">
        <title>The Genome of the Foraminiferan Reticulomyxa filosa.</title>
        <authorList>
            <person name="Glockner G."/>
            <person name="Hulsmann N."/>
            <person name="Schleicher M."/>
            <person name="Noegel A.A."/>
            <person name="Eichinger L."/>
            <person name="Gallinger C."/>
            <person name="Pawlowski J."/>
            <person name="Sierra R."/>
            <person name="Euteneuer U."/>
            <person name="Pillet L."/>
            <person name="Moustafa A."/>
            <person name="Platzer M."/>
            <person name="Groth M."/>
            <person name="Szafranski K."/>
            <person name="Schliwa M."/>
        </authorList>
    </citation>
    <scope>NUCLEOTIDE SEQUENCE [LARGE SCALE GENOMIC DNA]</scope>
</reference>
<keyword evidence="3" id="KW-0540">Nuclease</keyword>
<dbReference type="Proteomes" id="UP000023152">
    <property type="component" value="Unassembled WGS sequence"/>
</dbReference>
<keyword evidence="2" id="KW-0548">Nucleotidyltransferase</keyword>
<dbReference type="SUPFAM" id="SSF56672">
    <property type="entry name" value="DNA/RNA polymerases"/>
    <property type="match status" value="1"/>
</dbReference>
<dbReference type="InterPro" id="IPR041373">
    <property type="entry name" value="RT_RNaseH"/>
</dbReference>
<name>X6PAW7_RETFI</name>
<evidence type="ECO:0000259" key="7">
    <source>
        <dbReference type="Pfam" id="PF17917"/>
    </source>
</evidence>